<evidence type="ECO:0000256" key="6">
    <source>
        <dbReference type="ARBA" id="ARBA00022989"/>
    </source>
</evidence>
<name>A0A2T9ZIV4_9FUNG</name>
<evidence type="ECO:0000313" key="13">
    <source>
        <dbReference type="EMBL" id="PVV04553.1"/>
    </source>
</evidence>
<dbReference type="InterPro" id="IPR050567">
    <property type="entry name" value="Mitochondrial_Carrier"/>
</dbReference>
<dbReference type="Pfam" id="PF00153">
    <property type="entry name" value="Mito_carr"/>
    <property type="match status" value="3"/>
</dbReference>
<dbReference type="GO" id="GO:0015227">
    <property type="term" value="F:O-acyl-L-carnitine transmembrane transporter activity"/>
    <property type="evidence" value="ECO:0007669"/>
    <property type="project" value="TreeGrafter"/>
</dbReference>
<dbReference type="PROSITE" id="PS50920">
    <property type="entry name" value="SOLCAR"/>
    <property type="match status" value="3"/>
</dbReference>
<dbReference type="GO" id="GO:0006839">
    <property type="term" value="P:mitochondrial transport"/>
    <property type="evidence" value="ECO:0007669"/>
    <property type="project" value="TreeGrafter"/>
</dbReference>
<evidence type="ECO:0000256" key="1">
    <source>
        <dbReference type="ARBA" id="ARBA00004225"/>
    </source>
</evidence>
<dbReference type="OrthoDB" id="14252at2759"/>
<dbReference type="AlphaFoldDB" id="A0A2T9ZIV4"/>
<dbReference type="GO" id="GO:0031966">
    <property type="term" value="C:mitochondrial membrane"/>
    <property type="evidence" value="ECO:0007669"/>
    <property type="project" value="UniProtKB-SubCell"/>
</dbReference>
<dbReference type="GO" id="GO:1902603">
    <property type="term" value="P:carnitine transmembrane transport"/>
    <property type="evidence" value="ECO:0007669"/>
    <property type="project" value="TreeGrafter"/>
</dbReference>
<dbReference type="Proteomes" id="UP000245609">
    <property type="component" value="Unassembled WGS sequence"/>
</dbReference>
<evidence type="ECO:0000256" key="3">
    <source>
        <dbReference type="ARBA" id="ARBA00022448"/>
    </source>
</evidence>
<evidence type="ECO:0000256" key="4">
    <source>
        <dbReference type="ARBA" id="ARBA00022692"/>
    </source>
</evidence>
<keyword evidence="8 9" id="KW-0472">Membrane</keyword>
<feature type="repeat" description="Solcar" evidence="9">
    <location>
        <begin position="124"/>
        <end position="215"/>
    </location>
</feature>
<comment type="caution">
    <text evidence="13">The sequence shown here is derived from an EMBL/GenBank/DDBJ whole genome shotgun (WGS) entry which is preliminary data.</text>
</comment>
<evidence type="ECO:0000313" key="12">
    <source>
        <dbReference type="EMBL" id="PVV03550.1"/>
    </source>
</evidence>
<keyword evidence="4 9" id="KW-0812">Transmembrane</keyword>
<keyword evidence="3 10" id="KW-0813">Transport</keyword>
<dbReference type="SUPFAM" id="SSF103506">
    <property type="entry name" value="Mitochondrial carrier"/>
    <property type="match status" value="1"/>
</dbReference>
<dbReference type="EMBL" id="MBFS01000218">
    <property type="protein sequence ID" value="PVV03550.1"/>
    <property type="molecule type" value="Genomic_DNA"/>
</dbReference>
<dbReference type="PANTHER" id="PTHR45624">
    <property type="entry name" value="MITOCHONDRIAL BASIC AMINO ACIDS TRANSPORTER-RELATED"/>
    <property type="match status" value="1"/>
</dbReference>
<feature type="transmembrane region" description="Helical" evidence="11">
    <location>
        <begin position="186"/>
        <end position="208"/>
    </location>
</feature>
<keyword evidence="5" id="KW-0677">Repeat</keyword>
<comment type="subcellular location">
    <subcellularLocation>
        <location evidence="1">Mitochondrion membrane</location>
        <topology evidence="1">Multi-pass membrane protein</topology>
    </subcellularLocation>
</comment>
<proteinExistence type="inferred from homology"/>
<evidence type="ECO:0000256" key="7">
    <source>
        <dbReference type="ARBA" id="ARBA00023128"/>
    </source>
</evidence>
<feature type="transmembrane region" description="Helical" evidence="11">
    <location>
        <begin position="125"/>
        <end position="145"/>
    </location>
</feature>
<evidence type="ECO:0000256" key="2">
    <source>
        <dbReference type="ARBA" id="ARBA00006375"/>
    </source>
</evidence>
<protein>
    <recommendedName>
        <fullName evidence="15">Mitochondrial carrier</fullName>
    </recommendedName>
</protein>
<accession>A0A2T9ZIV4</accession>
<evidence type="ECO:0000256" key="10">
    <source>
        <dbReference type="RuleBase" id="RU000488"/>
    </source>
</evidence>
<evidence type="ECO:0000256" key="5">
    <source>
        <dbReference type="ARBA" id="ARBA00022737"/>
    </source>
</evidence>
<comment type="similarity">
    <text evidence="2 10">Belongs to the mitochondrial carrier (TC 2.A.29) family.</text>
</comment>
<dbReference type="EMBL" id="MBFS01000111">
    <property type="protein sequence ID" value="PVV04553.1"/>
    <property type="molecule type" value="Genomic_DNA"/>
</dbReference>
<dbReference type="PRINTS" id="PR00926">
    <property type="entry name" value="MITOCARRIER"/>
</dbReference>
<dbReference type="InterPro" id="IPR023395">
    <property type="entry name" value="MCP_dom_sf"/>
</dbReference>
<organism evidence="13 14">
    <name type="scientific">Smittium megazygosporum</name>
    <dbReference type="NCBI Taxonomy" id="133381"/>
    <lineage>
        <taxon>Eukaryota</taxon>
        <taxon>Fungi</taxon>
        <taxon>Fungi incertae sedis</taxon>
        <taxon>Zoopagomycota</taxon>
        <taxon>Kickxellomycotina</taxon>
        <taxon>Harpellomycetes</taxon>
        <taxon>Harpellales</taxon>
        <taxon>Legeriomycetaceae</taxon>
        <taxon>Smittium</taxon>
    </lineage>
</organism>
<reference evidence="13 14" key="1">
    <citation type="journal article" date="2018" name="MBio">
        <title>Comparative Genomics Reveals the Core Gene Toolbox for the Fungus-Insect Symbiosis.</title>
        <authorList>
            <person name="Wang Y."/>
            <person name="Stata M."/>
            <person name="Wang W."/>
            <person name="Stajich J.E."/>
            <person name="White M.M."/>
            <person name="Moncalvo J.M."/>
        </authorList>
    </citation>
    <scope>NUCLEOTIDE SEQUENCE [LARGE SCALE GENOMIC DNA]</scope>
    <source>
        <strain evidence="13 14">SC-DP-2</strain>
    </source>
</reference>
<keyword evidence="14" id="KW-1185">Reference proteome</keyword>
<feature type="transmembrane region" description="Helical" evidence="11">
    <location>
        <begin position="87"/>
        <end position="105"/>
    </location>
</feature>
<dbReference type="InterPro" id="IPR018108">
    <property type="entry name" value="MCP_transmembrane"/>
</dbReference>
<evidence type="ECO:0000256" key="11">
    <source>
        <dbReference type="SAM" id="Phobius"/>
    </source>
</evidence>
<dbReference type="STRING" id="133381.A0A2T9ZIV4"/>
<feature type="repeat" description="Solcar" evidence="9">
    <location>
        <begin position="226"/>
        <end position="311"/>
    </location>
</feature>
<sequence length="316" mass="33322">MSAKQESAGSNTAVAIPAAETKNASGTKDAIKSLLSGGFGGMCLVAAGHPFDLAKVRIQTSNQYKGAFDCLYQTWAKDGVRGLYRGMLAPLLGITPVYALVFWGYDMGKRIALSVSGSDRNTPLTTGQILFAGGFSAIPTTILMTPMERIKVILQVQGQGAKPGSTTYAGPWDAAKGIFRTSGFRGLYVGTVATLVRDVPGSVAYFAAYELIKKALTPKDSTPDKLNPLAVVLAGGFAGVANWVVAIPPDVLKTRLQTAPPGTYTGIRNVFIDLMKTEGPKALFKGLGPAMIRAFPANAACFMGVELSMKALNRVF</sequence>
<dbReference type="Gene3D" id="1.50.40.10">
    <property type="entry name" value="Mitochondrial carrier domain"/>
    <property type="match status" value="2"/>
</dbReference>
<evidence type="ECO:0008006" key="15">
    <source>
        <dbReference type="Google" id="ProtNLM"/>
    </source>
</evidence>
<dbReference type="PANTHER" id="PTHR45624:SF4">
    <property type="entry name" value="CONGESTED-LIKE TRACHEA PROTEIN-RELATED"/>
    <property type="match status" value="1"/>
</dbReference>
<evidence type="ECO:0000313" key="14">
    <source>
        <dbReference type="Proteomes" id="UP000245609"/>
    </source>
</evidence>
<gene>
    <name evidence="13" type="ORF">BB560_000947</name>
    <name evidence="12" type="ORF">BB560_001962</name>
</gene>
<evidence type="ECO:0000256" key="8">
    <source>
        <dbReference type="ARBA" id="ARBA00023136"/>
    </source>
</evidence>
<evidence type="ECO:0000256" key="9">
    <source>
        <dbReference type="PROSITE-ProRule" id="PRU00282"/>
    </source>
</evidence>
<keyword evidence="6 11" id="KW-1133">Transmembrane helix</keyword>
<keyword evidence="7" id="KW-0496">Mitochondrion</keyword>
<dbReference type="InterPro" id="IPR002067">
    <property type="entry name" value="MCP"/>
</dbReference>
<feature type="repeat" description="Solcar" evidence="9">
    <location>
        <begin position="28"/>
        <end position="111"/>
    </location>
</feature>
<feature type="transmembrane region" description="Helical" evidence="11">
    <location>
        <begin position="228"/>
        <end position="247"/>
    </location>
</feature>